<proteinExistence type="predicted"/>
<dbReference type="PROSITE" id="PS50110">
    <property type="entry name" value="RESPONSE_REGULATORY"/>
    <property type="match status" value="1"/>
</dbReference>
<organism evidence="3 4">
    <name type="scientific">Algoriphagus aquimarinus</name>
    <dbReference type="NCBI Taxonomy" id="237018"/>
    <lineage>
        <taxon>Bacteria</taxon>
        <taxon>Pseudomonadati</taxon>
        <taxon>Bacteroidota</taxon>
        <taxon>Cytophagia</taxon>
        <taxon>Cytophagales</taxon>
        <taxon>Cyclobacteriaceae</taxon>
        <taxon>Algoriphagus</taxon>
    </lineage>
</organism>
<dbReference type="SMART" id="SM00448">
    <property type="entry name" value="REC"/>
    <property type="match status" value="1"/>
</dbReference>
<dbReference type="PANTHER" id="PTHR44520">
    <property type="entry name" value="RESPONSE REGULATOR RCP1-RELATED"/>
    <property type="match status" value="1"/>
</dbReference>
<name>A0A1I0XNT9_9BACT</name>
<dbReference type="OrthoDB" id="7631574at2"/>
<dbReference type="PANTHER" id="PTHR44520:SF2">
    <property type="entry name" value="RESPONSE REGULATOR RCP1"/>
    <property type="match status" value="1"/>
</dbReference>
<gene>
    <name evidence="3" type="ORF">SAMN04489723_103274</name>
</gene>
<dbReference type="EMBL" id="FOKK01000003">
    <property type="protein sequence ID" value="SFB02096.1"/>
    <property type="molecule type" value="Genomic_DNA"/>
</dbReference>
<accession>A0A1I0XNT9</accession>
<evidence type="ECO:0000313" key="4">
    <source>
        <dbReference type="Proteomes" id="UP000198790"/>
    </source>
</evidence>
<evidence type="ECO:0000313" key="3">
    <source>
        <dbReference type="EMBL" id="SFB02096.1"/>
    </source>
</evidence>
<dbReference type="Proteomes" id="UP000198790">
    <property type="component" value="Unassembled WGS sequence"/>
</dbReference>
<protein>
    <submittedName>
        <fullName evidence="3">Response regulator receiver domain-containing protein</fullName>
    </submittedName>
</protein>
<dbReference type="Pfam" id="PF00072">
    <property type="entry name" value="Response_reg"/>
    <property type="match status" value="1"/>
</dbReference>
<dbReference type="InterPro" id="IPR011006">
    <property type="entry name" value="CheY-like_superfamily"/>
</dbReference>
<feature type="modified residue" description="4-aspartylphosphate" evidence="1">
    <location>
        <position position="60"/>
    </location>
</feature>
<keyword evidence="1" id="KW-0597">Phosphoprotein</keyword>
<dbReference type="InterPro" id="IPR001789">
    <property type="entry name" value="Sig_transdc_resp-reg_receiver"/>
</dbReference>
<dbReference type="InterPro" id="IPR052893">
    <property type="entry name" value="TCS_response_regulator"/>
</dbReference>
<feature type="domain" description="Response regulatory" evidence="2">
    <location>
        <begin position="7"/>
        <end position="127"/>
    </location>
</feature>
<reference evidence="3 4" key="1">
    <citation type="submission" date="2016-10" db="EMBL/GenBank/DDBJ databases">
        <authorList>
            <person name="de Groot N.N."/>
        </authorList>
    </citation>
    <scope>NUCLEOTIDE SEQUENCE [LARGE SCALE GENOMIC DNA]</scope>
    <source>
        <strain evidence="3 4">DSM 23399</strain>
    </source>
</reference>
<dbReference type="GO" id="GO:0000160">
    <property type="term" value="P:phosphorelay signal transduction system"/>
    <property type="evidence" value="ECO:0007669"/>
    <property type="project" value="InterPro"/>
</dbReference>
<evidence type="ECO:0000259" key="2">
    <source>
        <dbReference type="PROSITE" id="PS50110"/>
    </source>
</evidence>
<dbReference type="SUPFAM" id="SSF52172">
    <property type="entry name" value="CheY-like"/>
    <property type="match status" value="1"/>
</dbReference>
<sequence>MMDGKMTIFYTDDDEDDLEFFKKVIRLIDESYSVITHLDGTQLLDALDNPPPCPSVLFLDINMPGFNGIELLEIIRKSEKHAQLPIIMLSTTNDVLVIRKAHELGANYYVPKPSSFTELRKSIEHTLKINWQDFMPEFNNFVYIDK</sequence>
<dbReference type="AlphaFoldDB" id="A0A1I0XNT9"/>
<dbReference type="Gene3D" id="3.40.50.2300">
    <property type="match status" value="1"/>
</dbReference>
<keyword evidence="4" id="KW-1185">Reference proteome</keyword>
<dbReference type="STRING" id="237018.SAMN04489723_103274"/>
<evidence type="ECO:0000256" key="1">
    <source>
        <dbReference type="PROSITE-ProRule" id="PRU00169"/>
    </source>
</evidence>